<protein>
    <submittedName>
        <fullName evidence="7">DNA-binding transcriptional regulator, AcrR family</fullName>
    </submittedName>
</protein>
<dbReference type="InterPro" id="IPR009057">
    <property type="entry name" value="Homeodomain-like_sf"/>
</dbReference>
<dbReference type="Pfam" id="PF17918">
    <property type="entry name" value="TetR_C_15"/>
    <property type="match status" value="1"/>
</dbReference>
<evidence type="ECO:0000256" key="2">
    <source>
        <dbReference type="ARBA" id="ARBA00023125"/>
    </source>
</evidence>
<evidence type="ECO:0000256" key="3">
    <source>
        <dbReference type="ARBA" id="ARBA00023163"/>
    </source>
</evidence>
<reference evidence="8" key="1">
    <citation type="submission" date="2016-10" db="EMBL/GenBank/DDBJ databases">
        <authorList>
            <person name="Varghese N."/>
            <person name="Submissions S."/>
        </authorList>
    </citation>
    <scope>NUCLEOTIDE SEQUENCE [LARGE SCALE GENOMIC DNA]</scope>
    <source>
        <strain evidence="8">DSM 22002</strain>
    </source>
</reference>
<dbReference type="InterPro" id="IPR050109">
    <property type="entry name" value="HTH-type_TetR-like_transc_reg"/>
</dbReference>
<dbReference type="InterPro" id="IPR001647">
    <property type="entry name" value="HTH_TetR"/>
</dbReference>
<evidence type="ECO:0000313" key="8">
    <source>
        <dbReference type="Proteomes" id="UP000198822"/>
    </source>
</evidence>
<feature type="domain" description="HTH tetR-type" evidence="6">
    <location>
        <begin position="34"/>
        <end position="94"/>
    </location>
</feature>
<dbReference type="PROSITE" id="PS50977">
    <property type="entry name" value="HTH_TETR_2"/>
    <property type="match status" value="1"/>
</dbReference>
<feature type="DNA-binding region" description="H-T-H motif" evidence="4">
    <location>
        <begin position="57"/>
        <end position="76"/>
    </location>
</feature>
<keyword evidence="2 4" id="KW-0238">DNA-binding</keyword>
<gene>
    <name evidence="7" type="ORF">SAMN04489720_1475</name>
</gene>
<dbReference type="EMBL" id="LT629695">
    <property type="protein sequence ID" value="SDH51249.1"/>
    <property type="molecule type" value="Genomic_DNA"/>
</dbReference>
<evidence type="ECO:0000259" key="6">
    <source>
        <dbReference type="PROSITE" id="PS50977"/>
    </source>
</evidence>
<evidence type="ECO:0000313" key="7">
    <source>
        <dbReference type="EMBL" id="SDH51249.1"/>
    </source>
</evidence>
<dbReference type="PRINTS" id="PR00455">
    <property type="entry name" value="HTHTETR"/>
</dbReference>
<proteinExistence type="predicted"/>
<sequence length="241" mass="26443">MTKVVAGWSDEEGRAPMSPHRKTLRTPPVQRRASDRIDEILDAAAAVVDEVGTELLTTTLVAERAGAGVGTVYRYFPDRIAILQGIADRNVRMLGERFEQVVAEPRDDVLDDLTALFHAYVELYRDLPGYRSVRTGETLPTSMRPKGAVVVELVERVAAAIGPRYGIAVDAEYRERFVDCFHVVDAVVGAAFVDDPRGDDHLIALAYEVARAVSRRRLGLLPSRIPLRVPTEGAVAEAPVV</sequence>
<dbReference type="SUPFAM" id="SSF46689">
    <property type="entry name" value="Homeodomain-like"/>
    <property type="match status" value="1"/>
</dbReference>
<keyword evidence="8" id="KW-1185">Reference proteome</keyword>
<evidence type="ECO:0000256" key="5">
    <source>
        <dbReference type="SAM" id="MobiDB-lite"/>
    </source>
</evidence>
<organism evidence="7 8">
    <name type="scientific">Agrococcus jejuensis</name>
    <dbReference type="NCBI Taxonomy" id="399736"/>
    <lineage>
        <taxon>Bacteria</taxon>
        <taxon>Bacillati</taxon>
        <taxon>Actinomycetota</taxon>
        <taxon>Actinomycetes</taxon>
        <taxon>Micrococcales</taxon>
        <taxon>Microbacteriaceae</taxon>
        <taxon>Agrococcus</taxon>
    </lineage>
</organism>
<evidence type="ECO:0000256" key="4">
    <source>
        <dbReference type="PROSITE-ProRule" id="PRU00335"/>
    </source>
</evidence>
<dbReference type="Proteomes" id="UP000198822">
    <property type="component" value="Chromosome I"/>
</dbReference>
<dbReference type="GO" id="GO:0003700">
    <property type="term" value="F:DNA-binding transcription factor activity"/>
    <property type="evidence" value="ECO:0007669"/>
    <property type="project" value="TreeGrafter"/>
</dbReference>
<dbReference type="Gene3D" id="1.10.357.10">
    <property type="entry name" value="Tetracycline Repressor, domain 2"/>
    <property type="match status" value="1"/>
</dbReference>
<dbReference type="InterPro" id="IPR041669">
    <property type="entry name" value="TetR_C_15"/>
</dbReference>
<evidence type="ECO:0000256" key="1">
    <source>
        <dbReference type="ARBA" id="ARBA00023015"/>
    </source>
</evidence>
<accession>A0A1G8D1I0</accession>
<dbReference type="PANTHER" id="PTHR30055">
    <property type="entry name" value="HTH-TYPE TRANSCRIPTIONAL REGULATOR RUTR"/>
    <property type="match status" value="1"/>
</dbReference>
<keyword evidence="1" id="KW-0805">Transcription regulation</keyword>
<dbReference type="AlphaFoldDB" id="A0A1G8D1I0"/>
<keyword evidence="3" id="KW-0804">Transcription</keyword>
<feature type="region of interest" description="Disordered" evidence="5">
    <location>
        <begin position="1"/>
        <end position="29"/>
    </location>
</feature>
<dbReference type="Pfam" id="PF00440">
    <property type="entry name" value="TetR_N"/>
    <property type="match status" value="1"/>
</dbReference>
<dbReference type="STRING" id="399736.SAMN04489720_1475"/>
<dbReference type="PANTHER" id="PTHR30055:SF234">
    <property type="entry name" value="HTH-TYPE TRANSCRIPTIONAL REGULATOR BETI"/>
    <property type="match status" value="1"/>
</dbReference>
<dbReference type="GO" id="GO:0000976">
    <property type="term" value="F:transcription cis-regulatory region binding"/>
    <property type="evidence" value="ECO:0007669"/>
    <property type="project" value="TreeGrafter"/>
</dbReference>
<name>A0A1G8D1I0_9MICO</name>